<organism evidence="1 2">
    <name type="scientific">Bacillus mycoides</name>
    <dbReference type="NCBI Taxonomy" id="1405"/>
    <lineage>
        <taxon>Bacteria</taxon>
        <taxon>Bacillati</taxon>
        <taxon>Bacillota</taxon>
        <taxon>Bacilli</taxon>
        <taxon>Bacillales</taxon>
        <taxon>Bacillaceae</taxon>
        <taxon>Bacillus</taxon>
        <taxon>Bacillus cereus group</taxon>
    </lineage>
</organism>
<protein>
    <submittedName>
        <fullName evidence="1">Uncharacterized protein</fullName>
    </submittedName>
</protein>
<dbReference type="AlphaFoldDB" id="A0A1W6AJR4"/>
<dbReference type="EMBL" id="CP020750">
    <property type="protein sequence ID" value="ARJ26080.1"/>
    <property type="molecule type" value="Genomic_DNA"/>
</dbReference>
<name>A0A1W6AJR4_BACMY</name>
<dbReference type="RefSeq" id="WP_085313748.1">
    <property type="nucleotide sequence ID" value="NZ_CP020750.1"/>
</dbReference>
<keyword evidence="1" id="KW-0614">Plasmid</keyword>
<accession>A0A1W6AJR4</accession>
<sequence>MIPRYKGTREFMLYMKEPGFGSNQYVWIFDVFKYHELMQHLEEGWAIHNEDKRMAALQRTTA</sequence>
<proteinExistence type="predicted"/>
<reference evidence="1 2" key="1">
    <citation type="submission" date="2017-04" db="EMBL/GenBank/DDBJ databases">
        <title>The Characteristic of a Fine Plant Growth-Promoting Rhizobacteria Bacillus mycoides Gnyt1 and its Whole Genome Sequencing Analysis.</title>
        <authorList>
            <person name="Li J.H."/>
            <person name="Yao T."/>
        </authorList>
    </citation>
    <scope>NUCLEOTIDE SEQUENCE [LARGE SCALE GENOMIC DNA]</scope>
    <source>
        <strain evidence="1 2">Gnyt1</strain>
        <plasmid evidence="2">Plasmid unnamed7</plasmid>
    </source>
</reference>
<gene>
    <name evidence="1" type="ORF">B7492_34180</name>
</gene>
<geneLocation type="plasmid" evidence="1 2">
    <name>unnamed7</name>
</geneLocation>
<evidence type="ECO:0000313" key="2">
    <source>
        <dbReference type="Proteomes" id="UP000192932"/>
    </source>
</evidence>
<dbReference type="Proteomes" id="UP000192932">
    <property type="component" value="Plasmid unnamed7"/>
</dbReference>
<evidence type="ECO:0000313" key="1">
    <source>
        <dbReference type="EMBL" id="ARJ26080.1"/>
    </source>
</evidence>